<dbReference type="PANTHER" id="PTHR34876">
    <property type="match status" value="1"/>
</dbReference>
<gene>
    <name evidence="3" type="ORF">BN9_042790</name>
</gene>
<accession>A0A024GAE2</accession>
<feature type="active site" description="Proton donor" evidence="1">
    <location>
        <position position="115"/>
    </location>
</feature>
<dbReference type="Pfam" id="PF01341">
    <property type="entry name" value="Glyco_hydro_6"/>
    <property type="match status" value="1"/>
</dbReference>
<dbReference type="GO" id="GO:0030245">
    <property type="term" value="P:cellulose catabolic process"/>
    <property type="evidence" value="ECO:0007669"/>
    <property type="project" value="InterPro"/>
</dbReference>
<evidence type="ECO:0000256" key="1">
    <source>
        <dbReference type="PIRSR" id="PIRSR001100-1"/>
    </source>
</evidence>
<evidence type="ECO:0000256" key="2">
    <source>
        <dbReference type="PIRSR" id="PIRSR001100-2"/>
    </source>
</evidence>
<feature type="binding site" evidence="2">
    <location>
        <position position="159"/>
    </location>
    <ligand>
        <name>substrate</name>
    </ligand>
</feature>
<dbReference type="InParanoid" id="A0A024GAE2"/>
<comment type="caution">
    <text evidence="3">The sequence shown here is derived from an EMBL/GenBank/DDBJ whole genome shotgun (WGS) entry which is preliminary data.</text>
</comment>
<reference evidence="3 4" key="1">
    <citation type="submission" date="2012-05" db="EMBL/GenBank/DDBJ databases">
        <title>Recombination and specialization in a pathogen metapopulation.</title>
        <authorList>
            <person name="Gardiner A."/>
            <person name="Kemen E."/>
            <person name="Schultz-Larsen T."/>
            <person name="MacLean D."/>
            <person name="Van Oosterhout C."/>
            <person name="Jones J.D.G."/>
        </authorList>
    </citation>
    <scope>NUCLEOTIDE SEQUENCE [LARGE SCALE GENOMIC DNA]</scope>
    <source>
        <strain evidence="3 4">Ac Nc2</strain>
    </source>
</reference>
<dbReference type="PANTHER" id="PTHR34876:SF4">
    <property type="entry name" value="1,4-BETA-D-GLUCAN CELLOBIOHYDROLASE C-RELATED"/>
    <property type="match status" value="1"/>
</dbReference>
<feature type="binding site" evidence="2">
    <location>
        <position position="261"/>
    </location>
    <ligand>
        <name>substrate</name>
    </ligand>
</feature>
<dbReference type="SUPFAM" id="SSF51989">
    <property type="entry name" value="Glycosyl hydrolases family 6, cellulases"/>
    <property type="match status" value="1"/>
</dbReference>
<feature type="binding site" evidence="2">
    <location>
        <position position="265"/>
    </location>
    <ligand>
        <name>substrate</name>
    </ligand>
</feature>
<dbReference type="InterPro" id="IPR036434">
    <property type="entry name" value="Beta_cellobiohydrolase_sf"/>
</dbReference>
<dbReference type="GO" id="GO:0004553">
    <property type="term" value="F:hydrolase activity, hydrolyzing O-glycosyl compounds"/>
    <property type="evidence" value="ECO:0007669"/>
    <property type="project" value="InterPro"/>
</dbReference>
<sequence length="312" mass="35326">MICSYACALKEHPELTEAIETLSKHPIAHWYTDRDPSAKENLDAYLNTNEDCQETDEPVLQSDVIVVYGLPSKDCKDHFSSDGYNKTTEDYKCFLQLLKETNRSKKRTIYILEPDAIGLLMDPDGVTKGLKYEKNLRMAIKMLSCRDSSSEIYIDIGYWCLGSDEQAAKVAKLVNYIDKHNKCKGIALNTSNYRSNAEMDVSCERFCRASRRNYSCIVDTSRNYLGPPASGEWCNVKHAGIGFPPTSSTGYKCIDYFLWVKPPGESDGEGTDRSSDAMLGPPAGNFFYEHFLILWNNGYFVREQEASKIKTH</sequence>
<dbReference type="PRINTS" id="PR00733">
    <property type="entry name" value="GLHYDRLASE6"/>
</dbReference>
<feature type="binding site" evidence="2">
    <location>
        <position position="192"/>
    </location>
    <ligand>
        <name>substrate</name>
    </ligand>
</feature>
<dbReference type="PIRSF" id="PIRSF001100">
    <property type="entry name" value="Beta_cellobiohydrolase"/>
    <property type="match status" value="1"/>
</dbReference>
<name>A0A024GAE2_9STRA</name>
<feature type="active site" description="Proton acceptor" evidence="1">
    <location>
        <position position="267"/>
    </location>
</feature>
<evidence type="ECO:0000313" key="4">
    <source>
        <dbReference type="Proteomes" id="UP000053237"/>
    </source>
</evidence>
<dbReference type="OrthoDB" id="64893at2759"/>
<dbReference type="EMBL" id="CAIX01000050">
    <property type="protein sequence ID" value="CCI43495.1"/>
    <property type="molecule type" value="Genomic_DNA"/>
</dbReference>
<organism evidence="3 4">
    <name type="scientific">Albugo candida</name>
    <dbReference type="NCBI Taxonomy" id="65357"/>
    <lineage>
        <taxon>Eukaryota</taxon>
        <taxon>Sar</taxon>
        <taxon>Stramenopiles</taxon>
        <taxon>Oomycota</taxon>
        <taxon>Peronosporomycetes</taxon>
        <taxon>Albuginales</taxon>
        <taxon>Albuginaceae</taxon>
        <taxon>Albugo</taxon>
    </lineage>
</organism>
<dbReference type="STRING" id="65357.A0A024GAE2"/>
<feature type="binding site" evidence="2">
    <location>
        <position position="30"/>
    </location>
    <ligand>
        <name>substrate</name>
    </ligand>
</feature>
<dbReference type="Proteomes" id="UP000053237">
    <property type="component" value="Unassembled WGS sequence"/>
</dbReference>
<proteinExistence type="predicted"/>
<protein>
    <submittedName>
        <fullName evidence="3">Uncharacterized protein</fullName>
    </submittedName>
</protein>
<keyword evidence="4" id="KW-1185">Reference proteome</keyword>
<evidence type="ECO:0000313" key="3">
    <source>
        <dbReference type="EMBL" id="CCI43495.1"/>
    </source>
</evidence>
<dbReference type="Gene3D" id="3.20.20.40">
    <property type="entry name" value="1, 4-beta cellobiohydrolase"/>
    <property type="match status" value="1"/>
</dbReference>
<dbReference type="AlphaFoldDB" id="A0A024GAE2"/>
<dbReference type="InterPro" id="IPR016288">
    <property type="entry name" value="Beta_cellobiohydrolase"/>
</dbReference>
<feature type="binding site" evidence="2">
    <location>
        <position position="233"/>
    </location>
    <ligand>
        <name>substrate</name>
    </ligand>
</feature>